<sequence>MTAKNRNKASSGEKTTTAAAAAPPSSDGGGGGGFQVLLLLFSVALVAGGGFAAFYLQQALEEVHQIGAKNQETALENVDSVRRVVEGLEASLAVTRSELGAAGGRLRQGEEEKQRLEEALQRLQNDLLQDLSAGISQVKEARERDFSSLESTVETRLAEVGQSVASSVAELAAAQGEVRGQLAGLQARLGEAEDPAVLRGELAVVAGAVEELEAASRASEAGAVSLAEQIGGVSAELQTRNGEVASLAQEVDAVRALVQDTVGSLKGIVTAAEAGVTELRAGSEELEAGLGRAQEAVGRLREEAREQTLQRSVDLEARVKASEEAAQSVAELSSRVEALLASHDSHDSALAAHGQAAEKARAGLAEELEQLRAGVEEVRSSADQGSLGGLTEALDSRLSTLEESTRDTHEVLNPLTPQPSCPGGVRVLGVRVLG</sequence>
<keyword evidence="7" id="KW-0175">Coiled coil</keyword>
<protein>
    <submittedName>
        <fullName evidence="10">Cytoskeleton associated protein 4</fullName>
    </submittedName>
</protein>
<evidence type="ECO:0000256" key="1">
    <source>
        <dbReference type="ARBA" id="ARBA00004236"/>
    </source>
</evidence>
<evidence type="ECO:0000256" key="3">
    <source>
        <dbReference type="ARBA" id="ARBA00022475"/>
    </source>
</evidence>
<dbReference type="PANTHER" id="PTHR45161:SF1">
    <property type="entry name" value="CYTOSKELETON-ASSOCIATED PROTEIN 4"/>
    <property type="match status" value="1"/>
</dbReference>
<feature type="coiled-coil region" evidence="7">
    <location>
        <begin position="106"/>
        <end position="133"/>
    </location>
</feature>
<evidence type="ECO:0000256" key="4">
    <source>
        <dbReference type="ARBA" id="ARBA00022490"/>
    </source>
</evidence>
<evidence type="ECO:0000256" key="9">
    <source>
        <dbReference type="SAM" id="Phobius"/>
    </source>
</evidence>
<evidence type="ECO:0000256" key="2">
    <source>
        <dbReference type="ARBA" id="ARBA00004496"/>
    </source>
</evidence>
<organism evidence="10 11">
    <name type="scientific">Gadus morhua</name>
    <name type="common">Atlantic cod</name>
    <dbReference type="NCBI Taxonomy" id="8049"/>
    <lineage>
        <taxon>Eukaryota</taxon>
        <taxon>Metazoa</taxon>
        <taxon>Chordata</taxon>
        <taxon>Craniata</taxon>
        <taxon>Vertebrata</taxon>
        <taxon>Euteleostomi</taxon>
        <taxon>Actinopterygii</taxon>
        <taxon>Neopterygii</taxon>
        <taxon>Teleostei</taxon>
        <taxon>Neoteleostei</taxon>
        <taxon>Acanthomorphata</taxon>
        <taxon>Zeiogadaria</taxon>
        <taxon>Gadariae</taxon>
        <taxon>Gadiformes</taxon>
        <taxon>Gadoidei</taxon>
        <taxon>Gadidae</taxon>
        <taxon>Gadus</taxon>
    </lineage>
</organism>
<feature type="transmembrane region" description="Helical" evidence="9">
    <location>
        <begin position="34"/>
        <end position="56"/>
    </location>
</feature>
<feature type="coiled-coil region" evidence="7">
    <location>
        <begin position="283"/>
        <end position="310"/>
    </location>
</feature>
<keyword evidence="5" id="KW-0597">Phosphoprotein</keyword>
<dbReference type="GO" id="GO:0005737">
    <property type="term" value="C:cytoplasm"/>
    <property type="evidence" value="ECO:0007669"/>
    <property type="project" value="UniProtKB-SubCell"/>
</dbReference>
<keyword evidence="6 9" id="KW-0472">Membrane</keyword>
<reference evidence="10" key="1">
    <citation type="submission" date="2025-08" db="UniProtKB">
        <authorList>
            <consortium name="Ensembl"/>
        </authorList>
    </citation>
    <scope>IDENTIFICATION</scope>
</reference>
<keyword evidence="9" id="KW-0812">Transmembrane</keyword>
<reference evidence="10" key="2">
    <citation type="submission" date="2025-09" db="UniProtKB">
        <authorList>
            <consortium name="Ensembl"/>
        </authorList>
    </citation>
    <scope>IDENTIFICATION</scope>
</reference>
<accession>A0A8C5FIW7</accession>
<dbReference type="GO" id="GO:0005886">
    <property type="term" value="C:plasma membrane"/>
    <property type="evidence" value="ECO:0007669"/>
    <property type="project" value="UniProtKB-SubCell"/>
</dbReference>
<dbReference type="AlphaFoldDB" id="A0A8C5FIW7"/>
<keyword evidence="4" id="KW-0963">Cytoplasm</keyword>
<name>A0A8C5FIW7_GADMO</name>
<evidence type="ECO:0000256" key="7">
    <source>
        <dbReference type="SAM" id="Coils"/>
    </source>
</evidence>
<dbReference type="PANTHER" id="PTHR45161">
    <property type="entry name" value="CYTOSKELETON-ASSOCIATED PROTEIN 4"/>
    <property type="match status" value="1"/>
</dbReference>
<keyword evidence="9" id="KW-1133">Transmembrane helix</keyword>
<dbReference type="Proteomes" id="UP000694546">
    <property type="component" value="Chromosome 19"/>
</dbReference>
<keyword evidence="11" id="KW-1185">Reference proteome</keyword>
<comment type="subcellular location">
    <subcellularLocation>
        <location evidence="1">Cell membrane</location>
    </subcellularLocation>
    <subcellularLocation>
        <location evidence="2">Cytoplasm</location>
    </subcellularLocation>
</comment>
<dbReference type="OMA" id="GFSGWCV"/>
<dbReference type="Ensembl" id="ENSGMOT00000029971.1">
    <property type="protein sequence ID" value="ENSGMOP00000040184.1"/>
    <property type="gene ID" value="ENSGMOG00000028425.1"/>
</dbReference>
<dbReference type="Gene3D" id="1.10.287.1490">
    <property type="match status" value="1"/>
</dbReference>
<evidence type="ECO:0000256" key="6">
    <source>
        <dbReference type="ARBA" id="ARBA00023136"/>
    </source>
</evidence>
<evidence type="ECO:0000313" key="11">
    <source>
        <dbReference type="Proteomes" id="UP000694546"/>
    </source>
</evidence>
<evidence type="ECO:0000256" key="8">
    <source>
        <dbReference type="SAM" id="MobiDB-lite"/>
    </source>
</evidence>
<feature type="region of interest" description="Disordered" evidence="8">
    <location>
        <begin position="1"/>
        <end position="27"/>
    </location>
</feature>
<keyword evidence="3" id="KW-1003">Cell membrane</keyword>
<evidence type="ECO:0000313" key="10">
    <source>
        <dbReference type="Ensembl" id="ENSGMOP00000040184.1"/>
    </source>
</evidence>
<evidence type="ECO:0000256" key="5">
    <source>
        <dbReference type="ARBA" id="ARBA00022553"/>
    </source>
</evidence>
<proteinExistence type="predicted"/>
<dbReference type="GeneTree" id="ENSGT00940000180080"/>
<feature type="compositionally biased region" description="Low complexity" evidence="8">
    <location>
        <begin position="8"/>
        <end position="26"/>
    </location>
</feature>